<evidence type="ECO:0000256" key="1">
    <source>
        <dbReference type="SAM" id="MobiDB-lite"/>
    </source>
</evidence>
<dbReference type="InterPro" id="IPR057710">
    <property type="entry name" value="DUF7950"/>
</dbReference>
<evidence type="ECO:0000313" key="4">
    <source>
        <dbReference type="Proteomes" id="UP000826271"/>
    </source>
</evidence>
<dbReference type="Proteomes" id="UP000826271">
    <property type="component" value="Unassembled WGS sequence"/>
</dbReference>
<feature type="region of interest" description="Disordered" evidence="1">
    <location>
        <begin position="195"/>
        <end position="227"/>
    </location>
</feature>
<sequence>MIQTINPYATARTAEIMSRYRPIAPKPEASTANNTMDDHDNSGAVLPHSIRKSPYLRNVWAHLQARPTRTRKRGRTAAFAPPSVKRTRTTCLHGLSQVAIDSPAKNLAMHGFAHTAANGLPQISIVPLNCGLDAAVATLAESVALPLIRCSQLPVLVNKGKENCSKAIDLNMEADHQSPEELDFMPQLKEPVKPSVISPQPVRPVGSSVTVKSITGDSGRRSPTVMGAEEVEKEVEAEEVPAFVSDSSNKVRLTNSAYKEMVGQPECCWLDCVAAAVCAGKHVRKRIGGGVVLHFGDSEVEMWMHGFTCRVKIEWESDGKKRCVDAFCSAVKLACEAKDYQFMWRFHTNDQEAFKSASVHII</sequence>
<name>A0AAV6X586_9LAMI</name>
<evidence type="ECO:0000313" key="3">
    <source>
        <dbReference type="EMBL" id="KAG8377544.1"/>
    </source>
</evidence>
<organism evidence="3 4">
    <name type="scientific">Buddleja alternifolia</name>
    <dbReference type="NCBI Taxonomy" id="168488"/>
    <lineage>
        <taxon>Eukaryota</taxon>
        <taxon>Viridiplantae</taxon>
        <taxon>Streptophyta</taxon>
        <taxon>Embryophyta</taxon>
        <taxon>Tracheophyta</taxon>
        <taxon>Spermatophyta</taxon>
        <taxon>Magnoliopsida</taxon>
        <taxon>eudicotyledons</taxon>
        <taxon>Gunneridae</taxon>
        <taxon>Pentapetalae</taxon>
        <taxon>asterids</taxon>
        <taxon>lamiids</taxon>
        <taxon>Lamiales</taxon>
        <taxon>Scrophulariaceae</taxon>
        <taxon>Buddlejeae</taxon>
        <taxon>Buddleja</taxon>
    </lineage>
</organism>
<reference evidence="3" key="1">
    <citation type="submission" date="2019-10" db="EMBL/GenBank/DDBJ databases">
        <authorList>
            <person name="Zhang R."/>
            <person name="Pan Y."/>
            <person name="Wang J."/>
            <person name="Ma R."/>
            <person name="Yu S."/>
        </authorList>
    </citation>
    <scope>NUCLEOTIDE SEQUENCE</scope>
    <source>
        <strain evidence="3">LA-IB0</strain>
        <tissue evidence="3">Leaf</tissue>
    </source>
</reference>
<feature type="domain" description="DUF7950" evidence="2">
    <location>
        <begin position="206"/>
        <end position="347"/>
    </location>
</feature>
<feature type="region of interest" description="Disordered" evidence="1">
    <location>
        <begin position="25"/>
        <end position="47"/>
    </location>
</feature>
<proteinExistence type="predicted"/>
<gene>
    <name evidence="3" type="ORF">BUALT_Bualt08G0044200</name>
</gene>
<keyword evidence="4" id="KW-1185">Reference proteome</keyword>
<feature type="compositionally biased region" description="Polar residues" evidence="1">
    <location>
        <begin position="207"/>
        <end position="216"/>
    </location>
</feature>
<evidence type="ECO:0000259" key="2">
    <source>
        <dbReference type="Pfam" id="PF25821"/>
    </source>
</evidence>
<dbReference type="PANTHER" id="PTHR33595:SF3">
    <property type="entry name" value="PAS DOMAIN-CONTAINING PROTEIN"/>
    <property type="match status" value="1"/>
</dbReference>
<comment type="caution">
    <text evidence="3">The sequence shown here is derived from an EMBL/GenBank/DDBJ whole genome shotgun (WGS) entry which is preliminary data.</text>
</comment>
<dbReference type="PANTHER" id="PTHR33595">
    <property type="entry name" value="VON WILLEBRAND FACTOR A DOMAIN PROTEIN"/>
    <property type="match status" value="1"/>
</dbReference>
<dbReference type="EMBL" id="WHWC01000008">
    <property type="protein sequence ID" value="KAG8377544.1"/>
    <property type="molecule type" value="Genomic_DNA"/>
</dbReference>
<dbReference type="AlphaFoldDB" id="A0AAV6X586"/>
<dbReference type="Pfam" id="PF25821">
    <property type="entry name" value="DUF7950"/>
    <property type="match status" value="1"/>
</dbReference>
<protein>
    <recommendedName>
        <fullName evidence="2">DUF7950 domain-containing protein</fullName>
    </recommendedName>
</protein>
<accession>A0AAV6X586</accession>